<evidence type="ECO:0000313" key="8">
    <source>
        <dbReference type="Proteomes" id="UP000011666"/>
    </source>
</evidence>
<dbReference type="InterPro" id="IPR038765">
    <property type="entry name" value="Papain-like_cys_pep_sf"/>
</dbReference>
<proteinExistence type="inferred from homology"/>
<protein>
    <submittedName>
        <fullName evidence="7">NlpC/P60 family protein</fullName>
    </submittedName>
</protein>
<dbReference type="InterPro" id="IPR051794">
    <property type="entry name" value="PG_Endopeptidase_C40"/>
</dbReference>
<dbReference type="Pfam" id="PF00877">
    <property type="entry name" value="NLPC_P60"/>
    <property type="match status" value="1"/>
</dbReference>
<comment type="similarity">
    <text evidence="1">Belongs to the peptidase C40 family.</text>
</comment>
<feature type="domain" description="NlpC/P60" evidence="6">
    <location>
        <begin position="214"/>
        <end position="327"/>
    </location>
</feature>
<keyword evidence="8" id="KW-1185">Reference proteome</keyword>
<dbReference type="PROSITE" id="PS51935">
    <property type="entry name" value="NLPC_P60"/>
    <property type="match status" value="1"/>
</dbReference>
<evidence type="ECO:0000313" key="7">
    <source>
        <dbReference type="EMBL" id="GAC69816.1"/>
    </source>
</evidence>
<reference evidence="7 8" key="1">
    <citation type="submission" date="2013-01" db="EMBL/GenBank/DDBJ databases">
        <title>Whole genome shotgun sequence of Gordonia soli NBRC 108243.</title>
        <authorList>
            <person name="Isaki-Nakamura S."/>
            <person name="Hosoyama A."/>
            <person name="Tsuchikane K."/>
            <person name="Ando Y."/>
            <person name="Baba S."/>
            <person name="Ohji S."/>
            <person name="Hamada M."/>
            <person name="Tamura T."/>
            <person name="Yamazoe A."/>
            <person name="Yamazaki S."/>
            <person name="Fujita N."/>
        </authorList>
    </citation>
    <scope>NUCLEOTIDE SEQUENCE [LARGE SCALE GENOMIC DNA]</scope>
    <source>
        <strain evidence="7 8">NBRC 108243</strain>
    </source>
</reference>
<feature type="region of interest" description="Disordered" evidence="5">
    <location>
        <begin position="167"/>
        <end position="201"/>
    </location>
</feature>
<dbReference type="AlphaFoldDB" id="M0QNF9"/>
<dbReference type="GO" id="GO:0008234">
    <property type="term" value="F:cysteine-type peptidase activity"/>
    <property type="evidence" value="ECO:0007669"/>
    <property type="project" value="UniProtKB-KW"/>
</dbReference>
<evidence type="ECO:0000256" key="1">
    <source>
        <dbReference type="ARBA" id="ARBA00007074"/>
    </source>
</evidence>
<dbReference type="GO" id="GO:0006508">
    <property type="term" value="P:proteolysis"/>
    <property type="evidence" value="ECO:0007669"/>
    <property type="project" value="UniProtKB-KW"/>
</dbReference>
<comment type="caution">
    <text evidence="7">The sequence shown here is derived from an EMBL/GenBank/DDBJ whole genome shotgun (WGS) entry which is preliminary data.</text>
</comment>
<sequence length="327" mass="33994">MLTVEILIEPLHILVTALGTGVLPSDNPAARMRSGAPELEDATARSIRAGGEIARAWRGSGARSASLTAGDLDRSLAAVVDDGPEIARLVESASGKVKIAADKVTELVESFGRVVRSLGPGALTPAGLAVLLPVAIDHVGRGIAIVARTQADLTSDTRELLTYARHDAPATRPAPDARAVGDRGHGSADRTTGDRDGTGVPITLPDGSIAYAPDERAATAVRAALSQQGVPYSWGGTTPSGFDCSGLTQWAYRQAGLELPRLAQDQDTAGTRVDQAALRPGDLAVWDGHVAMYVGNSQLVEAGDPVSVSPLRTTNAGQNFQGFFRPR</sequence>
<keyword evidence="3" id="KW-0378">Hydrolase</keyword>
<keyword evidence="2" id="KW-0645">Protease</keyword>
<evidence type="ECO:0000256" key="2">
    <source>
        <dbReference type="ARBA" id="ARBA00022670"/>
    </source>
</evidence>
<dbReference type="Proteomes" id="UP000011666">
    <property type="component" value="Unassembled WGS sequence"/>
</dbReference>
<gene>
    <name evidence="7" type="ORF">GS4_28_00640</name>
</gene>
<accession>M0QNF9</accession>
<dbReference type="STRING" id="1223545.GS4_28_00640"/>
<dbReference type="Gene3D" id="3.90.1720.10">
    <property type="entry name" value="endopeptidase domain like (from Nostoc punctiforme)"/>
    <property type="match status" value="1"/>
</dbReference>
<dbReference type="InterPro" id="IPR000064">
    <property type="entry name" value="NLP_P60_dom"/>
</dbReference>
<name>M0QNF9_9ACTN</name>
<evidence type="ECO:0000259" key="6">
    <source>
        <dbReference type="PROSITE" id="PS51935"/>
    </source>
</evidence>
<keyword evidence="4" id="KW-0788">Thiol protease</keyword>
<dbReference type="PANTHER" id="PTHR47359:SF3">
    <property type="entry name" value="NLP_P60 DOMAIN-CONTAINING PROTEIN-RELATED"/>
    <property type="match status" value="1"/>
</dbReference>
<organism evidence="7 8">
    <name type="scientific">Gordonia soli NBRC 108243</name>
    <dbReference type="NCBI Taxonomy" id="1223545"/>
    <lineage>
        <taxon>Bacteria</taxon>
        <taxon>Bacillati</taxon>
        <taxon>Actinomycetota</taxon>
        <taxon>Actinomycetes</taxon>
        <taxon>Mycobacteriales</taxon>
        <taxon>Gordoniaceae</taxon>
        <taxon>Gordonia</taxon>
    </lineage>
</organism>
<dbReference type="PANTHER" id="PTHR47359">
    <property type="entry name" value="PEPTIDOGLYCAN DL-ENDOPEPTIDASE CWLO"/>
    <property type="match status" value="1"/>
</dbReference>
<dbReference type="EMBL" id="BANX01000028">
    <property type="protein sequence ID" value="GAC69816.1"/>
    <property type="molecule type" value="Genomic_DNA"/>
</dbReference>
<dbReference type="eggNOG" id="COG0791">
    <property type="taxonomic scope" value="Bacteria"/>
</dbReference>
<feature type="compositionally biased region" description="Basic and acidic residues" evidence="5">
    <location>
        <begin position="179"/>
        <end position="197"/>
    </location>
</feature>
<evidence type="ECO:0000256" key="3">
    <source>
        <dbReference type="ARBA" id="ARBA00022801"/>
    </source>
</evidence>
<dbReference type="RefSeq" id="WP_007623250.1">
    <property type="nucleotide sequence ID" value="NZ_BANX01000028.1"/>
</dbReference>
<dbReference type="SUPFAM" id="SSF54001">
    <property type="entry name" value="Cysteine proteinases"/>
    <property type="match status" value="1"/>
</dbReference>
<evidence type="ECO:0000256" key="4">
    <source>
        <dbReference type="ARBA" id="ARBA00022807"/>
    </source>
</evidence>
<dbReference type="OrthoDB" id="9815778at2"/>
<evidence type="ECO:0000256" key="5">
    <source>
        <dbReference type="SAM" id="MobiDB-lite"/>
    </source>
</evidence>